<dbReference type="Pfam" id="PF00155">
    <property type="entry name" value="Aminotran_1_2"/>
    <property type="match status" value="1"/>
</dbReference>
<keyword evidence="8" id="KW-1185">Reference proteome</keyword>
<dbReference type="InterPro" id="IPR015424">
    <property type="entry name" value="PyrdxlP-dep_Trfase"/>
</dbReference>
<evidence type="ECO:0000259" key="6">
    <source>
        <dbReference type="Pfam" id="PF00155"/>
    </source>
</evidence>
<sequence>MTSPFDVTPDELRRRTSLKWRTYEPDVLPAFVAEMDVRPLEAVVDAVHRAMTTGDTGYEAEPTSPQGTAYAEAFADFAARRQGWDVPVERTRLVPDVMLGAVEVLRLVTGPGDGVVISPPVYPPFRAFVEHAGRRVVTAPLTPAGRLDLDALDRAFAGARAYLLCHPHNPTGTLHTADELRALGELAAHHGVRVVADEIHAPLVVGDEPFVPTTTVIPDAIALHSASKAFHLAGLKAAIAVPGPAARDLERLPEIVRHGVSHVASIAHQAAYRAGDAWLDDVRAGIRANGDRTAAVLAERLPEARWDRPAATYFAWLDLRATPAVVASGADPARLLLARGRLAVNPGPTFGEAGDGHVRLNLATAPSILDDALGRLVATLTR</sequence>
<dbReference type="Proteomes" id="UP001240250">
    <property type="component" value="Unassembled WGS sequence"/>
</dbReference>
<name>A0ABU0GIL6_9CELL</name>
<evidence type="ECO:0000256" key="3">
    <source>
        <dbReference type="ARBA" id="ARBA00022898"/>
    </source>
</evidence>
<evidence type="ECO:0000256" key="2">
    <source>
        <dbReference type="ARBA" id="ARBA00012224"/>
    </source>
</evidence>
<dbReference type="PANTHER" id="PTHR43525">
    <property type="entry name" value="PROTEIN MALY"/>
    <property type="match status" value="1"/>
</dbReference>
<comment type="cofactor">
    <cofactor evidence="1">
        <name>pyridoxal 5'-phosphate</name>
        <dbReference type="ChEBI" id="CHEBI:597326"/>
    </cofactor>
</comment>
<keyword evidence="4 7" id="KW-0456">Lyase</keyword>
<reference evidence="7 8" key="1">
    <citation type="submission" date="2023-07" db="EMBL/GenBank/DDBJ databases">
        <title>Sequencing the genomes of 1000 actinobacteria strains.</title>
        <authorList>
            <person name="Klenk H.-P."/>
        </authorList>
    </citation>
    <scope>NUCLEOTIDE SEQUENCE [LARGE SCALE GENOMIC DNA]</scope>
    <source>
        <strain evidence="7 8">DSM 14785</strain>
    </source>
</reference>
<dbReference type="SUPFAM" id="SSF53383">
    <property type="entry name" value="PLP-dependent transferases"/>
    <property type="match status" value="1"/>
</dbReference>
<dbReference type="InterPro" id="IPR015421">
    <property type="entry name" value="PyrdxlP-dep_Trfase_major"/>
</dbReference>
<dbReference type="GO" id="GO:0047804">
    <property type="term" value="F:cysteine-S-conjugate beta-lyase activity"/>
    <property type="evidence" value="ECO:0007669"/>
    <property type="project" value="UniProtKB-EC"/>
</dbReference>
<evidence type="ECO:0000313" key="7">
    <source>
        <dbReference type="EMBL" id="MDQ0425219.1"/>
    </source>
</evidence>
<organism evidence="7 8">
    <name type="scientific">Cellulomonas iranensis</name>
    <dbReference type="NCBI Taxonomy" id="76862"/>
    <lineage>
        <taxon>Bacteria</taxon>
        <taxon>Bacillati</taxon>
        <taxon>Actinomycetota</taxon>
        <taxon>Actinomycetes</taxon>
        <taxon>Micrococcales</taxon>
        <taxon>Cellulomonadaceae</taxon>
        <taxon>Cellulomonas</taxon>
    </lineage>
</organism>
<keyword evidence="3" id="KW-0663">Pyridoxal phosphate</keyword>
<dbReference type="RefSeq" id="WP_070320095.1">
    <property type="nucleotide sequence ID" value="NZ_JAUSVM010000001.1"/>
</dbReference>
<dbReference type="PANTHER" id="PTHR43525:SF2">
    <property type="entry name" value="CYSTATHIONINE BETA-LYASE-RELATED"/>
    <property type="match status" value="1"/>
</dbReference>
<evidence type="ECO:0000256" key="1">
    <source>
        <dbReference type="ARBA" id="ARBA00001933"/>
    </source>
</evidence>
<dbReference type="Gene3D" id="3.90.1150.10">
    <property type="entry name" value="Aspartate Aminotransferase, domain 1"/>
    <property type="match status" value="1"/>
</dbReference>
<gene>
    <name evidence="7" type="ORF">JO380_001600</name>
</gene>
<comment type="similarity">
    <text evidence="5">Belongs to the class-II pyridoxal-phosphate-dependent aminotransferase family. MalY/PatB cystathionine beta-lyase subfamily.</text>
</comment>
<dbReference type="CDD" id="cd00609">
    <property type="entry name" value="AAT_like"/>
    <property type="match status" value="1"/>
</dbReference>
<dbReference type="Gene3D" id="3.40.640.10">
    <property type="entry name" value="Type I PLP-dependent aspartate aminotransferase-like (Major domain)"/>
    <property type="match status" value="1"/>
</dbReference>
<dbReference type="EMBL" id="JAUSVM010000001">
    <property type="protein sequence ID" value="MDQ0425219.1"/>
    <property type="molecule type" value="Genomic_DNA"/>
</dbReference>
<feature type="domain" description="Aminotransferase class I/classII large" evidence="6">
    <location>
        <begin position="39"/>
        <end position="371"/>
    </location>
</feature>
<evidence type="ECO:0000256" key="4">
    <source>
        <dbReference type="ARBA" id="ARBA00023239"/>
    </source>
</evidence>
<accession>A0ABU0GIL6</accession>
<protein>
    <recommendedName>
        <fullName evidence="2">cysteine-S-conjugate beta-lyase</fullName>
        <ecNumber evidence="2">4.4.1.13</ecNumber>
    </recommendedName>
</protein>
<comment type="caution">
    <text evidence="7">The sequence shown here is derived from an EMBL/GenBank/DDBJ whole genome shotgun (WGS) entry which is preliminary data.</text>
</comment>
<evidence type="ECO:0000313" key="8">
    <source>
        <dbReference type="Proteomes" id="UP001240250"/>
    </source>
</evidence>
<evidence type="ECO:0000256" key="5">
    <source>
        <dbReference type="ARBA" id="ARBA00037974"/>
    </source>
</evidence>
<dbReference type="InterPro" id="IPR015422">
    <property type="entry name" value="PyrdxlP-dep_Trfase_small"/>
</dbReference>
<dbReference type="InterPro" id="IPR004839">
    <property type="entry name" value="Aminotransferase_I/II_large"/>
</dbReference>
<dbReference type="EC" id="4.4.1.13" evidence="2"/>
<dbReference type="InterPro" id="IPR051798">
    <property type="entry name" value="Class-II_PLP-Dep_Aminotrans"/>
</dbReference>
<proteinExistence type="inferred from homology"/>